<organism evidence="1">
    <name type="scientific">marine sediment metagenome</name>
    <dbReference type="NCBI Taxonomy" id="412755"/>
    <lineage>
        <taxon>unclassified sequences</taxon>
        <taxon>metagenomes</taxon>
        <taxon>ecological metagenomes</taxon>
    </lineage>
</organism>
<dbReference type="EMBL" id="BARS01059223">
    <property type="protein sequence ID" value="GAG43532.1"/>
    <property type="molecule type" value="Genomic_DNA"/>
</dbReference>
<reference evidence="1" key="1">
    <citation type="journal article" date="2014" name="Front. Microbiol.">
        <title>High frequency of phylogenetically diverse reductive dehalogenase-homologous genes in deep subseafloor sedimentary metagenomes.</title>
        <authorList>
            <person name="Kawai M."/>
            <person name="Futagami T."/>
            <person name="Toyoda A."/>
            <person name="Takaki Y."/>
            <person name="Nishi S."/>
            <person name="Hori S."/>
            <person name="Arai W."/>
            <person name="Tsubouchi T."/>
            <person name="Morono Y."/>
            <person name="Uchiyama I."/>
            <person name="Ito T."/>
            <person name="Fujiyama A."/>
            <person name="Inagaki F."/>
            <person name="Takami H."/>
        </authorList>
    </citation>
    <scope>NUCLEOTIDE SEQUENCE</scope>
    <source>
        <strain evidence="1">Expedition CK06-06</strain>
    </source>
</reference>
<sequence length="44" mass="4765">QRGSVAKHLSTAYSLWRGDQCETVVVLLVSPVSDQIDNFGTSSL</sequence>
<accession>X0Y8B7</accession>
<name>X0Y8B7_9ZZZZ</name>
<dbReference type="AlphaFoldDB" id="X0Y8B7"/>
<protein>
    <submittedName>
        <fullName evidence="1">Uncharacterized protein</fullName>
    </submittedName>
</protein>
<gene>
    <name evidence="1" type="ORF">S01H1_85922</name>
</gene>
<comment type="caution">
    <text evidence="1">The sequence shown here is derived from an EMBL/GenBank/DDBJ whole genome shotgun (WGS) entry which is preliminary data.</text>
</comment>
<evidence type="ECO:0000313" key="1">
    <source>
        <dbReference type="EMBL" id="GAG43532.1"/>
    </source>
</evidence>
<proteinExistence type="predicted"/>
<feature type="non-terminal residue" evidence="1">
    <location>
        <position position="1"/>
    </location>
</feature>